<organism evidence="1 2">
    <name type="scientific">Chondromyces crocatus</name>
    <dbReference type="NCBI Taxonomy" id="52"/>
    <lineage>
        <taxon>Bacteria</taxon>
        <taxon>Pseudomonadati</taxon>
        <taxon>Myxococcota</taxon>
        <taxon>Polyangia</taxon>
        <taxon>Polyangiales</taxon>
        <taxon>Polyangiaceae</taxon>
        <taxon>Chondromyces</taxon>
    </lineage>
</organism>
<dbReference type="Pfam" id="PF19940">
    <property type="entry name" value="DUF6402"/>
    <property type="match status" value="2"/>
</dbReference>
<keyword evidence="2" id="KW-1185">Reference proteome</keyword>
<sequence>MALTLTNIPRIMRHHGWNNGARMLDIWFSRPSAIAPAYGAPDTTTITMDGFVLTYQRAKAVYDKLVQEQIWANPAAQGEVRRLLARLGRLGGTRAWFGDINRPPTVLDADYINFRTVSFGLGNLDDLSAALGNFTYRVAIAGEAEGLSGGGTRVYVHQVGIYVRDSFDFNGSQFLGYWDDSDNSVSMLNFLSGDGVENASFQAHRRRTGMGGDFLIYSDTKKLMRSPPEIFDV</sequence>
<dbReference type="InterPro" id="IPR045646">
    <property type="entry name" value="DUF6402"/>
</dbReference>
<dbReference type="STRING" id="52.CMC5_054370"/>
<dbReference type="OrthoDB" id="6986732at2"/>
<accession>A0A0K1EK80</accession>
<gene>
    <name evidence="1" type="ORF">CMC5_054370</name>
</gene>
<dbReference type="EMBL" id="CP012159">
    <property type="protein sequence ID" value="AKT41270.1"/>
    <property type="molecule type" value="Genomic_DNA"/>
</dbReference>
<protein>
    <submittedName>
        <fullName evidence="1">Uncharacterized protein</fullName>
    </submittedName>
</protein>
<evidence type="ECO:0000313" key="1">
    <source>
        <dbReference type="EMBL" id="AKT41270.1"/>
    </source>
</evidence>
<dbReference type="AlphaFoldDB" id="A0A0K1EK80"/>
<dbReference type="RefSeq" id="WP_050433074.1">
    <property type="nucleotide sequence ID" value="NZ_CP012159.1"/>
</dbReference>
<dbReference type="Proteomes" id="UP000067626">
    <property type="component" value="Chromosome"/>
</dbReference>
<name>A0A0K1EK80_CHOCO</name>
<proteinExistence type="predicted"/>
<reference evidence="1 2" key="1">
    <citation type="submission" date="2015-07" db="EMBL/GenBank/DDBJ databases">
        <title>Genome analysis of myxobacterium Chondromyces crocatus Cm c5 reveals a high potential for natural compound synthesis and the genetic basis for the loss of fruiting body formation.</title>
        <authorList>
            <person name="Zaburannyi N."/>
            <person name="Bunk B."/>
            <person name="Maier J."/>
            <person name="Overmann J."/>
            <person name="Mueller R."/>
        </authorList>
    </citation>
    <scope>NUCLEOTIDE SEQUENCE [LARGE SCALE GENOMIC DNA]</scope>
    <source>
        <strain evidence="1 2">Cm c5</strain>
    </source>
</reference>
<dbReference type="KEGG" id="ccro:CMC5_054370"/>
<evidence type="ECO:0000313" key="2">
    <source>
        <dbReference type="Proteomes" id="UP000067626"/>
    </source>
</evidence>